<evidence type="ECO:0000256" key="7">
    <source>
        <dbReference type="ARBA" id="ARBA00071450"/>
    </source>
</evidence>
<sequence>MSRFKRDGKMYSRAGFKTQTEESPVPRGLLNAARKSGQLNLSGRGLTEVPQSVWRLNVDTPDEAQQNLSFGGSDRWWEQTDLTKLLLSSNKLDALSEDVRLLPALVVLDVHDNQLTTLPKSIGELENLQKLNLSHNKLKELPEEVWLLRNLRSLQLQKNLLEELPEGVGQLTNVDDIDLSNNELTTLPESLGNLTNLLKLNLSYNNLKSLPVGISSLRSLKLLDCTCNQLESVPPVLANMASLEQLYLRHNKLCCLPEFPSCRALKELHLGNNRIEVLGAEHLSHLSALSVLELRDNKVKSLPDDIILLQDLERLDLANNDISSLPCALGNMPKLKILALEGNPLRAIRRDLLTKGTNEILKYLRSRIEESPDDLHKDAPQTAMTLPSQAKINVQAIRSLKALNYCEKQEASIPDEVFDMVDSSPITSVNFSKNLLTALPPRIVELKDTLSDINLGFNKLTNIPADLSVLKWLVQIDLRRNLLTSLPSELEALKNLRTIILSFNRFKVFPDVLYRLYSLDAILMCNNQVNNIDAAQLKGLDKLSSLDLQNNDIMQVPPELGNCTSLRALMLDGNPFRNPRAAILAKGTDALLEYLRSRIPT</sequence>
<proteinExistence type="predicted"/>
<comment type="caution">
    <text evidence="9">The sequence shown here is derived from an EMBL/GenBank/DDBJ whole genome shotgun (WGS) entry which is preliminary data.</text>
</comment>
<organism evidence="9 10">
    <name type="scientific">Synaphobranchus kaupii</name>
    <name type="common">Kaup's arrowtooth eel</name>
    <dbReference type="NCBI Taxonomy" id="118154"/>
    <lineage>
        <taxon>Eukaryota</taxon>
        <taxon>Metazoa</taxon>
        <taxon>Chordata</taxon>
        <taxon>Craniata</taxon>
        <taxon>Vertebrata</taxon>
        <taxon>Euteleostomi</taxon>
        <taxon>Actinopterygii</taxon>
        <taxon>Neopterygii</taxon>
        <taxon>Teleostei</taxon>
        <taxon>Anguilliformes</taxon>
        <taxon>Synaphobranchidae</taxon>
        <taxon>Synaphobranchus</taxon>
    </lineage>
</organism>
<dbReference type="FunFam" id="3.80.10.10:FF:000116">
    <property type="entry name" value="Leucine-rich repeat-containing protein 40"/>
    <property type="match status" value="1"/>
</dbReference>
<dbReference type="Gene3D" id="3.80.10.10">
    <property type="entry name" value="Ribonuclease Inhibitor"/>
    <property type="match status" value="4"/>
</dbReference>
<evidence type="ECO:0000313" key="9">
    <source>
        <dbReference type="EMBL" id="KAJ8376445.1"/>
    </source>
</evidence>
<dbReference type="Proteomes" id="UP001152622">
    <property type="component" value="Chromosome 2"/>
</dbReference>
<evidence type="ECO:0000256" key="1">
    <source>
        <dbReference type="ARBA" id="ARBA00022614"/>
    </source>
</evidence>
<evidence type="ECO:0000256" key="4">
    <source>
        <dbReference type="ARBA" id="ARBA00029588"/>
    </source>
</evidence>
<evidence type="ECO:0000256" key="8">
    <source>
        <dbReference type="SAM" id="MobiDB-lite"/>
    </source>
</evidence>
<dbReference type="PANTHER" id="PTHR48051">
    <property type="match status" value="1"/>
</dbReference>
<dbReference type="PROSITE" id="PS51450">
    <property type="entry name" value="LRR"/>
    <property type="match status" value="4"/>
</dbReference>
<feature type="region of interest" description="Disordered" evidence="8">
    <location>
        <begin position="1"/>
        <end position="27"/>
    </location>
</feature>
<reference evidence="9" key="1">
    <citation type="journal article" date="2023" name="Science">
        <title>Genome structures resolve the early diversification of teleost fishes.</title>
        <authorList>
            <person name="Parey E."/>
            <person name="Louis A."/>
            <person name="Montfort J."/>
            <person name="Bouchez O."/>
            <person name="Roques C."/>
            <person name="Iampietro C."/>
            <person name="Lluch J."/>
            <person name="Castinel A."/>
            <person name="Donnadieu C."/>
            <person name="Desvignes T."/>
            <person name="Floi Bucao C."/>
            <person name="Jouanno E."/>
            <person name="Wen M."/>
            <person name="Mejri S."/>
            <person name="Dirks R."/>
            <person name="Jansen H."/>
            <person name="Henkel C."/>
            <person name="Chen W.J."/>
            <person name="Zahm M."/>
            <person name="Cabau C."/>
            <person name="Klopp C."/>
            <person name="Thompson A.W."/>
            <person name="Robinson-Rechavi M."/>
            <person name="Braasch I."/>
            <person name="Lecointre G."/>
            <person name="Bobe J."/>
            <person name="Postlethwait J.H."/>
            <person name="Berthelot C."/>
            <person name="Roest Crollius H."/>
            <person name="Guiguen Y."/>
        </authorList>
    </citation>
    <scope>NUCLEOTIDE SEQUENCE</scope>
    <source>
        <strain evidence="9">WJC10195</strain>
    </source>
</reference>
<dbReference type="SMART" id="SM00364">
    <property type="entry name" value="LRR_BAC"/>
    <property type="match status" value="10"/>
</dbReference>
<evidence type="ECO:0000256" key="5">
    <source>
        <dbReference type="ARBA" id="ARBA00029998"/>
    </source>
</evidence>
<gene>
    <name evidence="9" type="ORF">SKAU_G00070250</name>
</gene>
<dbReference type="PANTHER" id="PTHR48051:SF54">
    <property type="entry name" value="LEUCINE-RICH REPEAT-CONTAINING PROTEIN"/>
    <property type="match status" value="1"/>
</dbReference>
<feature type="compositionally biased region" description="Basic and acidic residues" evidence="8">
    <location>
        <begin position="1"/>
        <end position="10"/>
    </location>
</feature>
<keyword evidence="2" id="KW-0677">Repeat</keyword>
<dbReference type="InterPro" id="IPR003591">
    <property type="entry name" value="Leu-rich_rpt_typical-subtyp"/>
</dbReference>
<protein>
    <recommendedName>
        <fullName evidence="3">Leucine-rich repeat protein SHOC-2</fullName>
    </recommendedName>
    <alternativeName>
        <fullName evidence="7">Leucine-rich repeat-containing protein 40</fullName>
    </alternativeName>
    <alternativeName>
        <fullName evidence="6">Protein soc-2 homolog</fullName>
    </alternativeName>
    <alternativeName>
        <fullName evidence="4 5">protein Sur-8 homolog</fullName>
    </alternativeName>
</protein>
<evidence type="ECO:0000256" key="3">
    <source>
        <dbReference type="ARBA" id="ARBA00023907"/>
    </source>
</evidence>
<dbReference type="AlphaFoldDB" id="A0A9Q1G871"/>
<evidence type="ECO:0000256" key="2">
    <source>
        <dbReference type="ARBA" id="ARBA00022737"/>
    </source>
</evidence>
<dbReference type="EMBL" id="JAINUF010000002">
    <property type="protein sequence ID" value="KAJ8376445.1"/>
    <property type="molecule type" value="Genomic_DNA"/>
</dbReference>
<dbReference type="InterPro" id="IPR032675">
    <property type="entry name" value="LRR_dom_sf"/>
</dbReference>
<dbReference type="FunFam" id="3.80.10.10:FF:000206">
    <property type="entry name" value="leucine-rich repeat-containing protein 40"/>
    <property type="match status" value="1"/>
</dbReference>
<keyword evidence="10" id="KW-1185">Reference proteome</keyword>
<dbReference type="OrthoDB" id="660555at2759"/>
<dbReference type="InterPro" id="IPR001611">
    <property type="entry name" value="Leu-rich_rpt"/>
</dbReference>
<dbReference type="InterPro" id="IPR050216">
    <property type="entry name" value="LRR_domain-containing"/>
</dbReference>
<evidence type="ECO:0000313" key="10">
    <source>
        <dbReference type="Proteomes" id="UP001152622"/>
    </source>
</evidence>
<dbReference type="SUPFAM" id="SSF52058">
    <property type="entry name" value="L domain-like"/>
    <property type="match status" value="2"/>
</dbReference>
<accession>A0A9Q1G871</accession>
<dbReference type="FunFam" id="3.80.10.10:FF:000265">
    <property type="entry name" value="Leucine-rich repeat-containing protein 40"/>
    <property type="match status" value="1"/>
</dbReference>
<dbReference type="Pfam" id="PF13855">
    <property type="entry name" value="LRR_8"/>
    <property type="match status" value="4"/>
</dbReference>
<dbReference type="GO" id="GO:0005737">
    <property type="term" value="C:cytoplasm"/>
    <property type="evidence" value="ECO:0007669"/>
    <property type="project" value="TreeGrafter"/>
</dbReference>
<name>A0A9Q1G871_SYNKA</name>
<dbReference type="SMART" id="SM00369">
    <property type="entry name" value="LRR_TYP"/>
    <property type="match status" value="13"/>
</dbReference>
<keyword evidence="1" id="KW-0433">Leucine-rich repeat</keyword>
<dbReference type="FunFam" id="3.80.10.10:FF:000193">
    <property type="entry name" value="Leucine-rich repeat-containing protein 40"/>
    <property type="match status" value="1"/>
</dbReference>
<evidence type="ECO:0000256" key="6">
    <source>
        <dbReference type="ARBA" id="ARBA00032455"/>
    </source>
</evidence>